<dbReference type="EC" id="1.1.5.4" evidence="9"/>
<dbReference type="NCBIfam" id="NF009875">
    <property type="entry name" value="PRK13339.1"/>
    <property type="match status" value="1"/>
</dbReference>
<evidence type="ECO:0000256" key="2">
    <source>
        <dbReference type="ARBA" id="ARBA00001974"/>
    </source>
</evidence>
<keyword evidence="8 9" id="KW-0560">Oxidoreductase</keyword>
<dbReference type="GO" id="GO:0006099">
    <property type="term" value="P:tricarboxylic acid cycle"/>
    <property type="evidence" value="ECO:0007669"/>
    <property type="project" value="UniProtKB-UniRule"/>
</dbReference>
<comment type="similarity">
    <text evidence="4 9">Belongs to the MQO family.</text>
</comment>
<dbReference type="GO" id="GO:0008924">
    <property type="term" value="F:L-malate dehydrogenase (quinone) activity"/>
    <property type="evidence" value="ECO:0007669"/>
    <property type="project" value="UniProtKB-UniRule"/>
</dbReference>
<keyword evidence="7 9" id="KW-0274">FAD</keyword>
<dbReference type="PANTHER" id="PTHR43104">
    <property type="entry name" value="L-2-HYDROXYGLUTARATE DEHYDROGENASE, MITOCHONDRIAL"/>
    <property type="match status" value="1"/>
</dbReference>
<proteinExistence type="inferred from homology"/>
<evidence type="ECO:0000256" key="3">
    <source>
        <dbReference type="ARBA" id="ARBA00005012"/>
    </source>
</evidence>
<dbReference type="GeneID" id="56906407"/>
<evidence type="ECO:0000256" key="5">
    <source>
        <dbReference type="ARBA" id="ARBA00022532"/>
    </source>
</evidence>
<dbReference type="NCBIfam" id="NF003603">
    <property type="entry name" value="PRK05257.1-1"/>
    <property type="match status" value="1"/>
</dbReference>
<evidence type="ECO:0000256" key="7">
    <source>
        <dbReference type="ARBA" id="ARBA00022827"/>
    </source>
</evidence>
<dbReference type="Pfam" id="PF06039">
    <property type="entry name" value="Mqo"/>
    <property type="match status" value="1"/>
</dbReference>
<evidence type="ECO:0000256" key="9">
    <source>
        <dbReference type="HAMAP-Rule" id="MF_00212"/>
    </source>
</evidence>
<comment type="cofactor">
    <cofactor evidence="2 9">
        <name>FAD</name>
        <dbReference type="ChEBI" id="CHEBI:57692"/>
    </cofactor>
</comment>
<dbReference type="AlphaFoldDB" id="A0A067Z749"/>
<dbReference type="Gene3D" id="3.50.50.60">
    <property type="entry name" value="FAD/NAD(P)-binding domain"/>
    <property type="match status" value="1"/>
</dbReference>
<dbReference type="EMBL" id="CP004373">
    <property type="protein sequence ID" value="AHK72052.1"/>
    <property type="molecule type" value="Genomic_DNA"/>
</dbReference>
<dbReference type="HAMAP" id="MF_00212">
    <property type="entry name" value="MQO"/>
    <property type="match status" value="1"/>
</dbReference>
<gene>
    <name evidence="9 10" type="primary">mqo</name>
    <name evidence="10" type="ORF">GLS_c21810</name>
</gene>
<evidence type="ECO:0000313" key="10">
    <source>
        <dbReference type="EMBL" id="AHK72052.1"/>
    </source>
</evidence>
<comment type="catalytic activity">
    <reaction evidence="1 9">
        <text>(S)-malate + a quinone = a quinol + oxaloacetate</text>
        <dbReference type="Rhea" id="RHEA:46012"/>
        <dbReference type="ChEBI" id="CHEBI:15589"/>
        <dbReference type="ChEBI" id="CHEBI:16452"/>
        <dbReference type="ChEBI" id="CHEBI:24646"/>
        <dbReference type="ChEBI" id="CHEBI:132124"/>
        <dbReference type="EC" id="1.1.5.4"/>
    </reaction>
</comment>
<sequence length="500" mass="54103">MPSLSSLCPDIVLIGAGIMSSTLAALLRELDPSLSMVMFETLSDCGQESSYAWNNAGTGHAGNCELNYTPQRADGSVDISKALAVNTEFDLSRQLWAHWVREGRIADPAAFVQPCPHISLVWGAENVAFLKARYEAMVAHHCFADMEYTDDPAVIAQWAPLAMAGRDTTQPVAATRIKEGTDVNFGALTHALTASLRTDRNVSIHYNNRVTDLTRTEDGRWRVTATDTESGHATTVLTRFVFIGAGGNALPLLQKSGIPEATHYAGFPVSGLWLRCTDPAITRQHHAKVYGKAPVGSPPMSVPHLDTRVIDGKSCLLFGPYAGFSTKFLKSGSWTDYFRSLTPKNIIPALTAGKDNLGLLDYLVKQVIQTNEARFQALLDFYPNARPENWSKVVAGQRVQIIRPDSGLHGKLRFGTELVKNADRSLVAVLGASPGASIAASVALQVVQGCFPKRLVEGDWLPRLRQVFPAYGVDLTQDAAACATLRRDTAQVLGIASEAG</sequence>
<dbReference type="Proteomes" id="UP000031656">
    <property type="component" value="Chromosome"/>
</dbReference>
<dbReference type="SUPFAM" id="SSF51905">
    <property type="entry name" value="FAD/NAD(P)-binding domain"/>
    <property type="match status" value="1"/>
</dbReference>
<dbReference type="NCBIfam" id="NF003611">
    <property type="entry name" value="PRK05257.3-2"/>
    <property type="match status" value="1"/>
</dbReference>
<comment type="pathway">
    <text evidence="3 9">Carbohydrate metabolism; tricarboxylic acid cycle; oxaloacetate from (S)-malate (quinone route): step 1/1.</text>
</comment>
<dbReference type="NCBIfam" id="NF003605">
    <property type="entry name" value="PRK05257.1-4"/>
    <property type="match status" value="1"/>
</dbReference>
<evidence type="ECO:0000256" key="1">
    <source>
        <dbReference type="ARBA" id="ARBA00001139"/>
    </source>
</evidence>
<evidence type="ECO:0000256" key="8">
    <source>
        <dbReference type="ARBA" id="ARBA00023002"/>
    </source>
</evidence>
<dbReference type="NCBIfam" id="NF003606">
    <property type="entry name" value="PRK05257.2-1"/>
    <property type="match status" value="1"/>
</dbReference>
<dbReference type="KEGG" id="goy:GLS_c21810"/>
<accession>A0A067Z749</accession>
<dbReference type="InterPro" id="IPR036188">
    <property type="entry name" value="FAD/NAD-bd_sf"/>
</dbReference>
<protein>
    <recommendedName>
        <fullName evidence="9">Probable malate:quinone oxidoreductase</fullName>
        <ecNumber evidence="9">1.1.5.4</ecNumber>
    </recommendedName>
    <alternativeName>
        <fullName evidence="9">MQO</fullName>
    </alternativeName>
    <alternativeName>
        <fullName evidence="9">Malate dehydrogenase [quinone]</fullName>
    </alternativeName>
</protein>
<organism evidence="10 11">
    <name type="scientific">Gluconobacter oxydans DSM 3504</name>
    <dbReference type="NCBI Taxonomy" id="1288313"/>
    <lineage>
        <taxon>Bacteria</taxon>
        <taxon>Pseudomonadati</taxon>
        <taxon>Pseudomonadota</taxon>
        <taxon>Alphaproteobacteria</taxon>
        <taxon>Acetobacterales</taxon>
        <taxon>Acetobacteraceae</taxon>
        <taxon>Gluconobacter</taxon>
    </lineage>
</organism>
<dbReference type="NCBIfam" id="TIGR01320">
    <property type="entry name" value="mal_quin_oxido"/>
    <property type="match status" value="1"/>
</dbReference>
<evidence type="ECO:0000313" key="11">
    <source>
        <dbReference type="Proteomes" id="UP000031656"/>
    </source>
</evidence>
<dbReference type="UniPathway" id="UPA00223">
    <property type="reaction ID" value="UER01008"/>
</dbReference>
<keyword evidence="6 9" id="KW-0285">Flavoprotein</keyword>
<dbReference type="Gene3D" id="3.30.9.10">
    <property type="entry name" value="D-Amino Acid Oxidase, subunit A, domain 2"/>
    <property type="match status" value="1"/>
</dbReference>
<evidence type="ECO:0000256" key="6">
    <source>
        <dbReference type="ARBA" id="ARBA00022630"/>
    </source>
</evidence>
<evidence type="ECO:0000256" key="4">
    <source>
        <dbReference type="ARBA" id="ARBA00006389"/>
    </source>
</evidence>
<dbReference type="NCBIfam" id="NF003608">
    <property type="entry name" value="PRK05257.2-4"/>
    <property type="match status" value="1"/>
</dbReference>
<name>A0A067Z749_GLUOY</name>
<reference evidence="10 11" key="1">
    <citation type="journal article" date="2015" name="Appl. Microbiol. Biotechnol.">
        <title>The consequence of an additional NADH dehydrogenase paralog on the growth of Gluconobacter oxydans DSM3504.</title>
        <authorList>
            <person name="Kostner D."/>
            <person name="Luchterhand B."/>
            <person name="Junker A."/>
            <person name="Volland S."/>
            <person name="Daniel R."/>
            <person name="Buchs J."/>
            <person name="Liebl W."/>
            <person name="Ehrenreich A."/>
        </authorList>
    </citation>
    <scope>NUCLEOTIDE SEQUENCE [LARGE SCALE GENOMIC DNA]</scope>
    <source>
        <strain evidence="10">DSM 3504</strain>
    </source>
</reference>
<dbReference type="PANTHER" id="PTHR43104:SF2">
    <property type="entry name" value="L-2-HYDROXYGLUTARATE DEHYDROGENASE, MITOCHONDRIAL"/>
    <property type="match status" value="1"/>
</dbReference>
<dbReference type="GO" id="GO:0047545">
    <property type="term" value="F:(S)-2-hydroxyglutarate dehydrogenase activity"/>
    <property type="evidence" value="ECO:0007669"/>
    <property type="project" value="TreeGrafter"/>
</dbReference>
<dbReference type="RefSeq" id="WP_041112257.1">
    <property type="nucleotide sequence ID" value="NZ_CP004373.1"/>
</dbReference>
<keyword evidence="5 9" id="KW-0816">Tricarboxylic acid cycle</keyword>
<dbReference type="InterPro" id="IPR006231">
    <property type="entry name" value="MQO"/>
</dbReference>
<dbReference type="HOGENOM" id="CLU_028151_0_0_5"/>